<name>A0A1C5AL41_9ACTN</name>
<dbReference type="PANTHER" id="PTHR43085">
    <property type="entry name" value="HEXOKINASE FAMILY MEMBER"/>
    <property type="match status" value="1"/>
</dbReference>
<dbReference type="OrthoDB" id="9808601at2"/>
<comment type="similarity">
    <text evidence="1">Belongs to the carbohydrate kinase PfkB family.</text>
</comment>
<keyword evidence="8" id="KW-1185">Reference proteome</keyword>
<evidence type="ECO:0000256" key="1">
    <source>
        <dbReference type="ARBA" id="ARBA00010688"/>
    </source>
</evidence>
<gene>
    <name evidence="7" type="ORF">GA0070564_11212</name>
</gene>
<dbReference type="InterPro" id="IPR050306">
    <property type="entry name" value="PfkB_Carbo_kinase"/>
</dbReference>
<proteinExistence type="inferred from homology"/>
<dbReference type="SUPFAM" id="SSF53613">
    <property type="entry name" value="Ribokinase-like"/>
    <property type="match status" value="1"/>
</dbReference>
<dbReference type="Pfam" id="PF00294">
    <property type="entry name" value="PfkB"/>
    <property type="match status" value="1"/>
</dbReference>
<accession>A0A1C5AL41</accession>
<dbReference type="Gene3D" id="3.40.1190.20">
    <property type="match status" value="1"/>
</dbReference>
<keyword evidence="4 7" id="KW-0418">Kinase</keyword>
<keyword evidence="3" id="KW-0547">Nucleotide-binding</keyword>
<sequence>MLDVVTFGEVMGLLVAYPGQPLRHANDFRRQIAGAEATVAVGLARLGHRTGWCGRVGEDAFGLAVMDTLRGEGVDVSRAGVDPGAPTGLLVRDAHPHRRITVSYHRAGSAASRTGPQHLDPGYLRSARLLHLTGITPALSESCLEAVREALRIARDGGLTVSFDPNIRLRLWPAQRAVPILRELLAGVDIVLASREEARLIAGREDAAAWFLEHGSRLVVIKDGAVGAHATDGRTEWAVPAFDASVLDPVGAGDAFDAGFLSGWLSDLPVPQCLARGAAAGALNVQALGDLDGLPYPDDLQAMLNKEIEVDR</sequence>
<dbReference type="GO" id="GO:0005524">
    <property type="term" value="F:ATP binding"/>
    <property type="evidence" value="ECO:0007669"/>
    <property type="project" value="UniProtKB-KW"/>
</dbReference>
<reference evidence="8" key="1">
    <citation type="submission" date="2016-06" db="EMBL/GenBank/DDBJ databases">
        <authorList>
            <person name="Varghese N."/>
            <person name="Submissions Spin"/>
        </authorList>
    </citation>
    <scope>NUCLEOTIDE SEQUENCE [LARGE SCALE GENOMIC DNA]</scope>
    <source>
        <strain evidence="8">DSM 44830</strain>
    </source>
</reference>
<evidence type="ECO:0000256" key="3">
    <source>
        <dbReference type="ARBA" id="ARBA00022741"/>
    </source>
</evidence>
<evidence type="ECO:0000313" key="7">
    <source>
        <dbReference type="EMBL" id="SCF45714.1"/>
    </source>
</evidence>
<dbReference type="InterPro" id="IPR011611">
    <property type="entry name" value="PfkB_dom"/>
</dbReference>
<dbReference type="GO" id="GO:0016301">
    <property type="term" value="F:kinase activity"/>
    <property type="evidence" value="ECO:0007669"/>
    <property type="project" value="UniProtKB-KW"/>
</dbReference>
<dbReference type="AlphaFoldDB" id="A0A1C5AL41"/>
<keyword evidence="5" id="KW-0067">ATP-binding</keyword>
<dbReference type="InterPro" id="IPR029056">
    <property type="entry name" value="Ribokinase-like"/>
</dbReference>
<dbReference type="RefSeq" id="WP_091615264.1">
    <property type="nucleotide sequence ID" value="NZ_FMCX01000012.1"/>
</dbReference>
<dbReference type="PANTHER" id="PTHR43085:SF1">
    <property type="entry name" value="PSEUDOURIDINE KINASE-RELATED"/>
    <property type="match status" value="1"/>
</dbReference>
<dbReference type="EMBL" id="FMCX01000012">
    <property type="protein sequence ID" value="SCF45714.1"/>
    <property type="molecule type" value="Genomic_DNA"/>
</dbReference>
<protein>
    <submittedName>
        <fullName evidence="7">2-dehydro-3-deoxygluconokinase</fullName>
    </submittedName>
</protein>
<organism evidence="7 8">
    <name type="scientific">Micromonospora mirobrigensis</name>
    <dbReference type="NCBI Taxonomy" id="262898"/>
    <lineage>
        <taxon>Bacteria</taxon>
        <taxon>Bacillati</taxon>
        <taxon>Actinomycetota</taxon>
        <taxon>Actinomycetes</taxon>
        <taxon>Micromonosporales</taxon>
        <taxon>Micromonosporaceae</taxon>
        <taxon>Micromonospora</taxon>
    </lineage>
</organism>
<dbReference type="InterPro" id="IPR002173">
    <property type="entry name" value="Carboh/pur_kinase_PfkB_CS"/>
</dbReference>
<keyword evidence="2" id="KW-0808">Transferase</keyword>
<dbReference type="PROSITE" id="PS00584">
    <property type="entry name" value="PFKB_KINASES_2"/>
    <property type="match status" value="1"/>
</dbReference>
<dbReference type="STRING" id="262898.GA0070564_11212"/>
<evidence type="ECO:0000256" key="2">
    <source>
        <dbReference type="ARBA" id="ARBA00022679"/>
    </source>
</evidence>
<evidence type="ECO:0000259" key="6">
    <source>
        <dbReference type="Pfam" id="PF00294"/>
    </source>
</evidence>
<dbReference type="Proteomes" id="UP000199504">
    <property type="component" value="Unassembled WGS sequence"/>
</dbReference>
<evidence type="ECO:0000256" key="4">
    <source>
        <dbReference type="ARBA" id="ARBA00022777"/>
    </source>
</evidence>
<feature type="domain" description="Carbohydrate kinase PfkB" evidence="6">
    <location>
        <begin position="1"/>
        <end position="293"/>
    </location>
</feature>
<evidence type="ECO:0000313" key="8">
    <source>
        <dbReference type="Proteomes" id="UP000199504"/>
    </source>
</evidence>
<evidence type="ECO:0000256" key="5">
    <source>
        <dbReference type="ARBA" id="ARBA00022840"/>
    </source>
</evidence>
<dbReference type="CDD" id="cd01166">
    <property type="entry name" value="KdgK"/>
    <property type="match status" value="1"/>
</dbReference>